<dbReference type="UniPathway" id="UPA00219"/>
<feature type="binding site" evidence="18">
    <location>
        <position position="282"/>
    </location>
    <ligand>
        <name>Mg(2+)</name>
        <dbReference type="ChEBI" id="CHEBI:18420"/>
        <label>1</label>
    </ligand>
</feature>
<keyword evidence="10 18" id="KW-0460">Magnesium</keyword>
<evidence type="ECO:0000256" key="4">
    <source>
        <dbReference type="ARBA" id="ARBA00012216"/>
    </source>
</evidence>
<keyword evidence="6 16" id="KW-0436">Ligase</keyword>
<evidence type="ECO:0000256" key="12">
    <source>
        <dbReference type="ARBA" id="ARBA00022984"/>
    </source>
</evidence>
<dbReference type="InterPro" id="IPR016185">
    <property type="entry name" value="PreATP-grasp_dom_sf"/>
</dbReference>
<comment type="caution">
    <text evidence="21">The sequence shown here is derived from an EMBL/GenBank/DDBJ whole genome shotgun (WGS) entry which is preliminary data.</text>
</comment>
<keyword evidence="5 16" id="KW-0963">Cytoplasm</keyword>
<keyword evidence="13 18" id="KW-0464">Manganese</keyword>
<evidence type="ECO:0000256" key="13">
    <source>
        <dbReference type="ARBA" id="ARBA00023211"/>
    </source>
</evidence>
<dbReference type="PANTHER" id="PTHR23132">
    <property type="entry name" value="D-ALANINE--D-ALANINE LIGASE"/>
    <property type="match status" value="1"/>
</dbReference>
<keyword evidence="7 18" id="KW-0479">Metal-binding</keyword>
<evidence type="ECO:0000256" key="6">
    <source>
        <dbReference type="ARBA" id="ARBA00022598"/>
    </source>
</evidence>
<feature type="active site" evidence="17">
    <location>
        <position position="293"/>
    </location>
</feature>
<dbReference type="PIRSF" id="PIRSF039102">
    <property type="entry name" value="Ddl/VanB"/>
    <property type="match status" value="1"/>
</dbReference>
<comment type="pathway">
    <text evidence="16">Cell wall biogenesis; peptidoglycan biosynthesis.</text>
</comment>
<dbReference type="GO" id="GO:0009252">
    <property type="term" value="P:peptidoglycan biosynthetic process"/>
    <property type="evidence" value="ECO:0007669"/>
    <property type="project" value="UniProtKB-UniRule"/>
</dbReference>
<keyword evidence="9 19" id="KW-0067">ATP-binding</keyword>
<feature type="active site" evidence="17">
    <location>
        <position position="162"/>
    </location>
</feature>
<keyword evidence="11 16" id="KW-0133">Cell shape</keyword>
<dbReference type="Pfam" id="PF07478">
    <property type="entry name" value="Dala_Dala_lig_C"/>
    <property type="match status" value="1"/>
</dbReference>
<name>A0A2G9YHP4_9BACT</name>
<evidence type="ECO:0000256" key="7">
    <source>
        <dbReference type="ARBA" id="ARBA00022723"/>
    </source>
</evidence>
<dbReference type="GO" id="GO:0008360">
    <property type="term" value="P:regulation of cell shape"/>
    <property type="evidence" value="ECO:0007669"/>
    <property type="project" value="UniProtKB-KW"/>
</dbReference>
<dbReference type="HAMAP" id="MF_00047">
    <property type="entry name" value="Dala_Dala_lig"/>
    <property type="match status" value="1"/>
</dbReference>
<feature type="binding site" evidence="18">
    <location>
        <position position="284"/>
    </location>
    <ligand>
        <name>Mg(2+)</name>
        <dbReference type="ChEBI" id="CHEBI:18420"/>
        <label>2</label>
    </ligand>
</feature>
<dbReference type="Pfam" id="PF01820">
    <property type="entry name" value="Dala_Dala_lig_N"/>
    <property type="match status" value="1"/>
</dbReference>
<reference evidence="21 22" key="1">
    <citation type="submission" date="2017-09" db="EMBL/GenBank/DDBJ databases">
        <title>Depth-based differentiation of microbial function through sediment-hosted aquifers and enrichment of novel symbionts in the deep terrestrial subsurface.</title>
        <authorList>
            <person name="Probst A.J."/>
            <person name="Ladd B."/>
            <person name="Jarett J.K."/>
            <person name="Geller-Mcgrath D.E."/>
            <person name="Sieber C.M."/>
            <person name="Emerson J.B."/>
            <person name="Anantharaman K."/>
            <person name="Thomas B.C."/>
            <person name="Malmstrom R."/>
            <person name="Stieglmeier M."/>
            <person name="Klingl A."/>
            <person name="Woyke T."/>
            <person name="Ryan C.M."/>
            <person name="Banfield J.F."/>
        </authorList>
    </citation>
    <scope>NUCLEOTIDE SEQUENCE [LARGE SCALE GENOMIC DNA]</scope>
    <source>
        <strain evidence="21">CG23_combo_of_CG06-09_8_20_14_all_41_10</strain>
    </source>
</reference>
<protein>
    <recommendedName>
        <fullName evidence="4 16">D-alanine--D-alanine ligase</fullName>
        <ecNumber evidence="4 16">6.3.2.4</ecNumber>
    </recommendedName>
    <alternativeName>
        <fullName evidence="16">D-Ala-D-Ala ligase</fullName>
    </alternativeName>
    <alternativeName>
        <fullName evidence="16">D-alanylalanine synthetase</fullName>
    </alternativeName>
</protein>
<evidence type="ECO:0000256" key="15">
    <source>
        <dbReference type="ARBA" id="ARBA00047614"/>
    </source>
</evidence>
<dbReference type="NCBIfam" id="NF002378">
    <property type="entry name" value="PRK01372.1"/>
    <property type="match status" value="1"/>
</dbReference>
<keyword evidence="8 19" id="KW-0547">Nucleotide-binding</keyword>
<dbReference type="AlphaFoldDB" id="A0A2G9YHP4"/>
<dbReference type="PROSITE" id="PS00844">
    <property type="entry name" value="DALA_DALA_LIGASE_2"/>
    <property type="match status" value="1"/>
</dbReference>
<dbReference type="EC" id="6.3.2.4" evidence="4 16"/>
<comment type="similarity">
    <text evidence="3 16">Belongs to the D-alanine--D-alanine ligase family.</text>
</comment>
<evidence type="ECO:0000256" key="10">
    <source>
        <dbReference type="ARBA" id="ARBA00022842"/>
    </source>
</evidence>
<evidence type="ECO:0000256" key="1">
    <source>
        <dbReference type="ARBA" id="ARBA00001936"/>
    </source>
</evidence>
<dbReference type="FunFam" id="3.30.470.20:FF:000008">
    <property type="entry name" value="D-alanine--D-alanine ligase"/>
    <property type="match status" value="1"/>
</dbReference>
<dbReference type="GO" id="GO:0046872">
    <property type="term" value="F:metal ion binding"/>
    <property type="evidence" value="ECO:0007669"/>
    <property type="project" value="UniProtKB-KW"/>
</dbReference>
<proteinExistence type="inferred from homology"/>
<dbReference type="GO" id="GO:0005524">
    <property type="term" value="F:ATP binding"/>
    <property type="evidence" value="ECO:0007669"/>
    <property type="project" value="UniProtKB-UniRule"/>
</dbReference>
<dbReference type="EMBL" id="PCRK01000167">
    <property type="protein sequence ID" value="PIP18779.1"/>
    <property type="molecule type" value="Genomic_DNA"/>
</dbReference>
<dbReference type="Gene3D" id="3.30.470.20">
    <property type="entry name" value="ATP-grasp fold, B domain"/>
    <property type="match status" value="1"/>
</dbReference>
<evidence type="ECO:0000256" key="5">
    <source>
        <dbReference type="ARBA" id="ARBA00022490"/>
    </source>
</evidence>
<dbReference type="GO" id="GO:0071555">
    <property type="term" value="P:cell wall organization"/>
    <property type="evidence" value="ECO:0007669"/>
    <property type="project" value="UniProtKB-KW"/>
</dbReference>
<evidence type="ECO:0000256" key="19">
    <source>
        <dbReference type="PROSITE-ProRule" id="PRU00409"/>
    </source>
</evidence>
<comment type="catalytic activity">
    <reaction evidence="15 16">
        <text>2 D-alanine + ATP = D-alanyl-D-alanine + ADP + phosphate + H(+)</text>
        <dbReference type="Rhea" id="RHEA:11224"/>
        <dbReference type="ChEBI" id="CHEBI:15378"/>
        <dbReference type="ChEBI" id="CHEBI:30616"/>
        <dbReference type="ChEBI" id="CHEBI:43474"/>
        <dbReference type="ChEBI" id="CHEBI:57416"/>
        <dbReference type="ChEBI" id="CHEBI:57822"/>
        <dbReference type="ChEBI" id="CHEBI:456216"/>
        <dbReference type="EC" id="6.3.2.4"/>
    </reaction>
</comment>
<sequence>MGINSRTCELANSRTNFGRIGVLMGGPSSEKKISLKSGHAVLNILKESGQKVVPIIIKTDKVKNNVRLLKSSNIDCAFIALHGSFGEDGGIQKILESLKVPYTGSGVRASKLAMDKVASRNIFKKHGLNVPPSKVISENSYKIGNIDKFGLPLVVKPATQGSSIGLSIVDSYKNIPKAINLAFKFDKRIIIEEYIRGRELTVGILKEKALPVIEIIPKHFFFDYQAKYKQGLTDYIVPAKLSFKAALRIKKAALSAHKLLGCFGCSRVDIILDDAGNPFILEVNTIPGFTSTSLLPKAAKSAGIDFNHLCLELIKLAYGPRTF</sequence>
<evidence type="ECO:0000256" key="16">
    <source>
        <dbReference type="HAMAP-Rule" id="MF_00047"/>
    </source>
</evidence>
<evidence type="ECO:0000313" key="21">
    <source>
        <dbReference type="EMBL" id="PIP18779.1"/>
    </source>
</evidence>
<evidence type="ECO:0000313" key="22">
    <source>
        <dbReference type="Proteomes" id="UP000231292"/>
    </source>
</evidence>
<feature type="binding site" evidence="18">
    <location>
        <position position="269"/>
    </location>
    <ligand>
        <name>Mg(2+)</name>
        <dbReference type="ChEBI" id="CHEBI:18420"/>
        <label>1</label>
    </ligand>
</feature>
<dbReference type="Proteomes" id="UP000231292">
    <property type="component" value="Unassembled WGS sequence"/>
</dbReference>
<comment type="cofactor">
    <cofactor evidence="18">
        <name>Mg(2+)</name>
        <dbReference type="ChEBI" id="CHEBI:18420"/>
    </cofactor>
    <cofactor evidence="18">
        <name>Mn(2+)</name>
        <dbReference type="ChEBI" id="CHEBI:29035"/>
    </cofactor>
    <text evidence="18">Binds 2 magnesium or manganese ions per subunit.</text>
</comment>
<dbReference type="NCBIfam" id="TIGR01205">
    <property type="entry name" value="D_ala_D_alaTIGR"/>
    <property type="match status" value="1"/>
</dbReference>
<evidence type="ECO:0000256" key="8">
    <source>
        <dbReference type="ARBA" id="ARBA00022741"/>
    </source>
</evidence>
<comment type="subcellular location">
    <subcellularLocation>
        <location evidence="2 16">Cytoplasm</location>
    </subcellularLocation>
</comment>
<dbReference type="SUPFAM" id="SSF56059">
    <property type="entry name" value="Glutathione synthetase ATP-binding domain-like"/>
    <property type="match status" value="1"/>
</dbReference>
<comment type="function">
    <text evidence="16">Cell wall formation.</text>
</comment>
<accession>A0A2G9YHP4</accession>
<dbReference type="Gene3D" id="3.30.1490.20">
    <property type="entry name" value="ATP-grasp fold, A domain"/>
    <property type="match status" value="1"/>
</dbReference>
<evidence type="ECO:0000256" key="18">
    <source>
        <dbReference type="PIRSR" id="PIRSR039102-3"/>
    </source>
</evidence>
<dbReference type="InterPro" id="IPR011095">
    <property type="entry name" value="Dala_Dala_lig_C"/>
</dbReference>
<evidence type="ECO:0000256" key="14">
    <source>
        <dbReference type="ARBA" id="ARBA00023316"/>
    </source>
</evidence>
<gene>
    <name evidence="16" type="primary">ddl</name>
    <name evidence="21" type="ORF">COX41_06530</name>
</gene>
<comment type="cofactor">
    <cofactor evidence="1">
        <name>Mn(2+)</name>
        <dbReference type="ChEBI" id="CHEBI:29035"/>
    </cofactor>
</comment>
<feature type="active site" evidence="17">
    <location>
        <position position="30"/>
    </location>
</feature>
<dbReference type="SUPFAM" id="SSF52440">
    <property type="entry name" value="PreATP-grasp domain"/>
    <property type="match status" value="1"/>
</dbReference>
<dbReference type="GO" id="GO:0005737">
    <property type="term" value="C:cytoplasm"/>
    <property type="evidence" value="ECO:0007669"/>
    <property type="project" value="UniProtKB-SubCell"/>
</dbReference>
<dbReference type="Gene3D" id="3.40.50.20">
    <property type="match status" value="1"/>
</dbReference>
<evidence type="ECO:0000256" key="3">
    <source>
        <dbReference type="ARBA" id="ARBA00010871"/>
    </source>
</evidence>
<feature type="domain" description="ATP-grasp" evidence="20">
    <location>
        <begin position="120"/>
        <end position="315"/>
    </location>
</feature>
<dbReference type="PROSITE" id="PS50975">
    <property type="entry name" value="ATP_GRASP"/>
    <property type="match status" value="1"/>
</dbReference>
<evidence type="ECO:0000256" key="9">
    <source>
        <dbReference type="ARBA" id="ARBA00022840"/>
    </source>
</evidence>
<dbReference type="InterPro" id="IPR011761">
    <property type="entry name" value="ATP-grasp"/>
</dbReference>
<keyword evidence="12 16" id="KW-0573">Peptidoglycan synthesis</keyword>
<dbReference type="InterPro" id="IPR005905">
    <property type="entry name" value="D_ala_D_ala"/>
</dbReference>
<evidence type="ECO:0000256" key="11">
    <source>
        <dbReference type="ARBA" id="ARBA00022960"/>
    </source>
</evidence>
<evidence type="ECO:0000259" key="20">
    <source>
        <dbReference type="PROSITE" id="PS50975"/>
    </source>
</evidence>
<organism evidence="21 22">
    <name type="scientific">Candidatus Sherwoodlollariibacterium unditelluris</name>
    <dbReference type="NCBI Taxonomy" id="1974757"/>
    <lineage>
        <taxon>Bacteria</taxon>
        <taxon>Pseudomonadati</taxon>
        <taxon>Candidatus Omnitrophota</taxon>
        <taxon>Candidatus Sherwoodlollariibacterium</taxon>
    </lineage>
</organism>
<evidence type="ECO:0000256" key="17">
    <source>
        <dbReference type="PIRSR" id="PIRSR039102-1"/>
    </source>
</evidence>
<dbReference type="InterPro" id="IPR000291">
    <property type="entry name" value="D-Ala_lig_Van_CS"/>
</dbReference>
<feature type="binding site" evidence="18">
    <location>
        <position position="282"/>
    </location>
    <ligand>
        <name>Mg(2+)</name>
        <dbReference type="ChEBI" id="CHEBI:18420"/>
        <label>2</label>
    </ligand>
</feature>
<dbReference type="PANTHER" id="PTHR23132:SF23">
    <property type="entry name" value="D-ALANINE--D-ALANINE LIGASE B"/>
    <property type="match status" value="1"/>
</dbReference>
<keyword evidence="14 16" id="KW-0961">Cell wall biogenesis/degradation</keyword>
<dbReference type="InterPro" id="IPR011127">
    <property type="entry name" value="Dala_Dala_lig_N"/>
</dbReference>
<dbReference type="GO" id="GO:0008716">
    <property type="term" value="F:D-alanine-D-alanine ligase activity"/>
    <property type="evidence" value="ECO:0007669"/>
    <property type="project" value="UniProtKB-UniRule"/>
</dbReference>
<dbReference type="InterPro" id="IPR013815">
    <property type="entry name" value="ATP_grasp_subdomain_1"/>
</dbReference>
<evidence type="ECO:0000256" key="2">
    <source>
        <dbReference type="ARBA" id="ARBA00004496"/>
    </source>
</evidence>